<dbReference type="EMBL" id="JALBCA010000064">
    <property type="protein sequence ID" value="KAI2385023.1"/>
    <property type="molecule type" value="Genomic_DNA"/>
</dbReference>
<comment type="caution">
    <text evidence="1">The sequence shown here is derived from an EMBL/GenBank/DDBJ whole genome shotgun (WGS) entry which is preliminary data.</text>
</comment>
<reference evidence="1" key="1">
    <citation type="journal article" date="2022" name="bioRxiv">
        <title>Population genetic analysis of Ophidiomyces ophidiicola, the causative agent of snake fungal disease, indicates recent introductions to the USA.</title>
        <authorList>
            <person name="Ladner J.T."/>
            <person name="Palmer J.M."/>
            <person name="Ettinger C.L."/>
            <person name="Stajich J.E."/>
            <person name="Farrell T.M."/>
            <person name="Glorioso B.M."/>
            <person name="Lawson B."/>
            <person name="Price S.J."/>
            <person name="Stengle A.G."/>
            <person name="Grear D.A."/>
            <person name="Lorch J.M."/>
        </authorList>
    </citation>
    <scope>NUCLEOTIDE SEQUENCE</scope>
    <source>
        <strain evidence="1">NWHC 24266-5</strain>
    </source>
</reference>
<gene>
    <name evidence="1" type="primary">TYS1</name>
    <name evidence="1" type="ORF">LOY88_004329</name>
</gene>
<organism evidence="1">
    <name type="scientific">Ophidiomyces ophidiicola</name>
    <dbReference type="NCBI Taxonomy" id="1387563"/>
    <lineage>
        <taxon>Eukaryota</taxon>
        <taxon>Fungi</taxon>
        <taxon>Dikarya</taxon>
        <taxon>Ascomycota</taxon>
        <taxon>Pezizomycotina</taxon>
        <taxon>Eurotiomycetes</taxon>
        <taxon>Eurotiomycetidae</taxon>
        <taxon>Onygenales</taxon>
        <taxon>Onygenaceae</taxon>
        <taxon>Ophidiomyces</taxon>
    </lineage>
</organism>
<evidence type="ECO:0000313" key="1">
    <source>
        <dbReference type="EMBL" id="KAI2385023.1"/>
    </source>
</evidence>
<proteinExistence type="predicted"/>
<protein>
    <submittedName>
        <fullName evidence="1">Tyrosine--tRNA ligase cytoplasmic</fullName>
        <ecNumber evidence="1">6.1.1.1</ecNumber>
    </submittedName>
</protein>
<accession>A0ACB8UTU3</accession>
<dbReference type="EC" id="6.1.1.1" evidence="1"/>
<keyword evidence="1" id="KW-0436">Ligase</keyword>
<sequence>MDAAAKERFDLISQNLAEFLDAGLIENILAERRNPRIYWGTATTGRPHTGYFVPALKIAQLLASGCDVVILLADIHGFLDNLKAPIELVESRAKYYRKIITAILESVGVPIEKLEFVLGSSYQKSPEYVMDVYRLSSLVSEHDAKKAGAEIVKQSSNAPLSGLLYPILQVLDEEHLKVDAQLGGVDQRKLFVAAKEWLPKLGYRERAHLINPMIAGLSGGKMSSSVQESKIDLLDSADSISKKIRKAEAVPRVVEGNGVVALVEFILLPAAALKGNKEFRVERHDAEPFIYTDIKQLHEDYVNDVLTPQMLKPAVAAALISLMAPIQAAYEASPEWQEITLKAYPPPVVQKKQKKVKDKGSRYPGAAGADIEADASKPVQIDNAVAEVAGSEELPIR</sequence>
<name>A0ACB8UTU3_9EURO</name>